<dbReference type="Gene3D" id="2.150.10.10">
    <property type="entry name" value="Serralysin-like metalloprotease, C-terminal"/>
    <property type="match status" value="2"/>
</dbReference>
<evidence type="ECO:0008006" key="6">
    <source>
        <dbReference type="Google" id="ProtNLM"/>
    </source>
</evidence>
<reference evidence="4" key="1">
    <citation type="submission" date="2022-12" db="EMBL/GenBank/DDBJ databases">
        <title>Paracoccus sp. EF6 isolated from a lake water.</title>
        <authorList>
            <person name="Liu H."/>
        </authorList>
    </citation>
    <scope>NUCLEOTIDE SEQUENCE</scope>
    <source>
        <strain evidence="4">EF6</strain>
    </source>
</reference>
<name>A0ABT4J5Z8_9RHOB</name>
<feature type="compositionally biased region" description="Polar residues" evidence="3">
    <location>
        <begin position="280"/>
        <end position="296"/>
    </location>
</feature>
<evidence type="ECO:0000313" key="5">
    <source>
        <dbReference type="Proteomes" id="UP001149822"/>
    </source>
</evidence>
<dbReference type="InterPro" id="IPR001343">
    <property type="entry name" value="Hemolysn_Ca-bd"/>
</dbReference>
<organism evidence="4 5">
    <name type="scientific">Paracoccus benzoatiresistens</name>
    <dbReference type="NCBI Taxonomy" id="2997341"/>
    <lineage>
        <taxon>Bacteria</taxon>
        <taxon>Pseudomonadati</taxon>
        <taxon>Pseudomonadota</taxon>
        <taxon>Alphaproteobacteria</taxon>
        <taxon>Rhodobacterales</taxon>
        <taxon>Paracoccaceae</taxon>
        <taxon>Paracoccus</taxon>
    </lineage>
</organism>
<proteinExistence type="predicted"/>
<comment type="caution">
    <text evidence="4">The sequence shown here is derived from an EMBL/GenBank/DDBJ whole genome shotgun (WGS) entry which is preliminary data.</text>
</comment>
<evidence type="ECO:0000256" key="2">
    <source>
        <dbReference type="ARBA" id="ARBA00022525"/>
    </source>
</evidence>
<protein>
    <recommendedName>
        <fullName evidence="6">Hemolysin type calcium-binding protein</fullName>
    </recommendedName>
</protein>
<keyword evidence="2" id="KW-0964">Secreted</keyword>
<dbReference type="Pfam" id="PF00353">
    <property type="entry name" value="HemolysinCabind"/>
    <property type="match status" value="3"/>
</dbReference>
<dbReference type="RefSeq" id="WP_268942555.1">
    <property type="nucleotide sequence ID" value="NZ_JAPTYD010000018.1"/>
</dbReference>
<dbReference type="PANTHER" id="PTHR38340:SF1">
    <property type="entry name" value="S-LAYER PROTEIN"/>
    <property type="match status" value="1"/>
</dbReference>
<accession>A0ABT4J5Z8</accession>
<sequence length="565" mass="60174">MEDDEIELLTADESGQVKTASGGLGQDAILSRILAEILASGNSHMITGDEGRDLLYLDTYAEASNGTTAAAIGNTISASGGDDEDTFDCTLRAAVSDGGSASVSGNSVFMRGDDGNDSYYVVVQADANAGGEAICSDNVMTLDGGRGDDSLSVYLETYPWGPGTTAAVSGNRIFMSGGEGNDEFLLSTQGETGNSAVLDGGAGIDKANIFHDRPTEDVIFDFRDSYDQVLFGGVTLVGMDAINIDGGLGDDQFWGGDGDDDFRDGLGSDLVHGGRGADNLSHTTRPLPSGSDTEQYSNEHDRFWGGKGNDHLQAHYTIRSPDNGRGIMTHNSARLYGCEGDDTLESSMFAEPLGRDSTVIMTDNVLDLRGGEGEDVLSADLRDWPWPESTATYMDNRIDLRGGCGDDSLRLEASSAPVLSDNRITLDGGRGHDRFELDLDTFGTWSFSLSDGSSFEFSDSINFDFSDGYDVRLVGGTRLKGFEEVLIYAGIGDDTFQGGCGNDTFDGGDGVDVVILDGARCDYEVDRLDDGRIRITDLRQGSPGGTDLFIDIEALSFDDRFHELT</sequence>
<dbReference type="EMBL" id="JAPTYD010000018">
    <property type="protein sequence ID" value="MCZ0962519.1"/>
    <property type="molecule type" value="Genomic_DNA"/>
</dbReference>
<dbReference type="InterPro" id="IPR050557">
    <property type="entry name" value="RTX_toxin/Mannuronan_C5-epim"/>
</dbReference>
<keyword evidence="5" id="KW-1185">Reference proteome</keyword>
<gene>
    <name evidence="4" type="ORF">OU682_12910</name>
</gene>
<dbReference type="Proteomes" id="UP001149822">
    <property type="component" value="Unassembled WGS sequence"/>
</dbReference>
<dbReference type="InterPro" id="IPR011049">
    <property type="entry name" value="Serralysin-like_metalloprot_C"/>
</dbReference>
<dbReference type="SUPFAM" id="SSF51120">
    <property type="entry name" value="beta-Roll"/>
    <property type="match status" value="1"/>
</dbReference>
<evidence type="ECO:0000256" key="3">
    <source>
        <dbReference type="SAM" id="MobiDB-lite"/>
    </source>
</evidence>
<dbReference type="PANTHER" id="PTHR38340">
    <property type="entry name" value="S-LAYER PROTEIN"/>
    <property type="match status" value="1"/>
</dbReference>
<comment type="subcellular location">
    <subcellularLocation>
        <location evidence="1">Secreted</location>
    </subcellularLocation>
</comment>
<dbReference type="PRINTS" id="PR00313">
    <property type="entry name" value="CABNDNGRPT"/>
</dbReference>
<feature type="region of interest" description="Disordered" evidence="3">
    <location>
        <begin position="273"/>
        <end position="296"/>
    </location>
</feature>
<evidence type="ECO:0000256" key="1">
    <source>
        <dbReference type="ARBA" id="ARBA00004613"/>
    </source>
</evidence>
<evidence type="ECO:0000313" key="4">
    <source>
        <dbReference type="EMBL" id="MCZ0962519.1"/>
    </source>
</evidence>